<gene>
    <name evidence="1" type="ORF">GOODEAATRI_028042</name>
</gene>
<dbReference type="Proteomes" id="UP001476798">
    <property type="component" value="Unassembled WGS sequence"/>
</dbReference>
<protein>
    <submittedName>
        <fullName evidence="1">Uncharacterized protein</fullName>
    </submittedName>
</protein>
<name>A0ABV0N4W6_9TELE</name>
<reference evidence="1 2" key="1">
    <citation type="submission" date="2021-06" db="EMBL/GenBank/DDBJ databases">
        <authorList>
            <person name="Palmer J.M."/>
        </authorList>
    </citation>
    <scope>NUCLEOTIDE SEQUENCE [LARGE SCALE GENOMIC DNA]</scope>
    <source>
        <strain evidence="1 2">GA_2019</strain>
        <tissue evidence="1">Muscle</tissue>
    </source>
</reference>
<keyword evidence="2" id="KW-1185">Reference proteome</keyword>
<organism evidence="1 2">
    <name type="scientific">Goodea atripinnis</name>
    <dbReference type="NCBI Taxonomy" id="208336"/>
    <lineage>
        <taxon>Eukaryota</taxon>
        <taxon>Metazoa</taxon>
        <taxon>Chordata</taxon>
        <taxon>Craniata</taxon>
        <taxon>Vertebrata</taxon>
        <taxon>Euteleostomi</taxon>
        <taxon>Actinopterygii</taxon>
        <taxon>Neopterygii</taxon>
        <taxon>Teleostei</taxon>
        <taxon>Neoteleostei</taxon>
        <taxon>Acanthomorphata</taxon>
        <taxon>Ovalentaria</taxon>
        <taxon>Atherinomorphae</taxon>
        <taxon>Cyprinodontiformes</taxon>
        <taxon>Goodeidae</taxon>
        <taxon>Goodea</taxon>
    </lineage>
</organism>
<comment type="caution">
    <text evidence="1">The sequence shown here is derived from an EMBL/GenBank/DDBJ whole genome shotgun (WGS) entry which is preliminary data.</text>
</comment>
<dbReference type="EMBL" id="JAHRIO010023784">
    <property type="protein sequence ID" value="MEQ2166435.1"/>
    <property type="molecule type" value="Genomic_DNA"/>
</dbReference>
<proteinExistence type="predicted"/>
<accession>A0ABV0N4W6</accession>
<sequence>ERKTAAIKKQQDHLQLVQKERAVYNEMTAACKKTCDDYQLSIGPSPPSSKKIGVHYSFDFAHKVWTDARWEELPLVILLCRSLVYNGRCNRENDLALFAQ</sequence>
<evidence type="ECO:0000313" key="1">
    <source>
        <dbReference type="EMBL" id="MEQ2166435.1"/>
    </source>
</evidence>
<feature type="non-terminal residue" evidence="1">
    <location>
        <position position="1"/>
    </location>
</feature>
<evidence type="ECO:0000313" key="2">
    <source>
        <dbReference type="Proteomes" id="UP001476798"/>
    </source>
</evidence>